<reference evidence="1" key="1">
    <citation type="submission" date="2020-06" db="EMBL/GenBank/DDBJ databases">
        <authorList>
            <person name="Li T."/>
            <person name="Hu X."/>
            <person name="Zhang T."/>
            <person name="Song X."/>
            <person name="Zhang H."/>
            <person name="Dai N."/>
            <person name="Sheng W."/>
            <person name="Hou X."/>
            <person name="Wei L."/>
        </authorList>
    </citation>
    <scope>NUCLEOTIDE SEQUENCE</scope>
    <source>
        <strain evidence="1">KEN8</strain>
        <tissue evidence="1">Leaf</tissue>
    </source>
</reference>
<accession>A0AAW2LTC6</accession>
<dbReference type="Gene3D" id="3.60.10.10">
    <property type="entry name" value="Endonuclease/exonuclease/phosphatase"/>
    <property type="match status" value="1"/>
</dbReference>
<proteinExistence type="predicted"/>
<dbReference type="SUPFAM" id="SSF56219">
    <property type="entry name" value="DNase I-like"/>
    <property type="match status" value="1"/>
</dbReference>
<protein>
    <recommendedName>
        <fullName evidence="2">Reverse transcriptase domain-containing protein</fullName>
    </recommendedName>
</protein>
<evidence type="ECO:0000313" key="1">
    <source>
        <dbReference type="EMBL" id="KAL0322048.1"/>
    </source>
</evidence>
<dbReference type="PANTHER" id="PTHR35218:SF9">
    <property type="entry name" value="ENDONUCLEASE_EXONUCLEASE_PHOSPHATASE DOMAIN-CONTAINING PROTEIN"/>
    <property type="match status" value="1"/>
</dbReference>
<dbReference type="EMBL" id="JACGWM010000016">
    <property type="protein sequence ID" value="KAL0322048.1"/>
    <property type="molecule type" value="Genomic_DNA"/>
</dbReference>
<comment type="caution">
    <text evidence="1">The sequence shown here is derived from an EMBL/GenBank/DDBJ whole genome shotgun (WGS) entry which is preliminary data.</text>
</comment>
<organism evidence="1">
    <name type="scientific">Sesamum calycinum</name>
    <dbReference type="NCBI Taxonomy" id="2727403"/>
    <lineage>
        <taxon>Eukaryota</taxon>
        <taxon>Viridiplantae</taxon>
        <taxon>Streptophyta</taxon>
        <taxon>Embryophyta</taxon>
        <taxon>Tracheophyta</taxon>
        <taxon>Spermatophyta</taxon>
        <taxon>Magnoliopsida</taxon>
        <taxon>eudicotyledons</taxon>
        <taxon>Gunneridae</taxon>
        <taxon>Pentapetalae</taxon>
        <taxon>asterids</taxon>
        <taxon>lamiids</taxon>
        <taxon>Lamiales</taxon>
        <taxon>Pedaliaceae</taxon>
        <taxon>Sesamum</taxon>
    </lineage>
</organism>
<evidence type="ECO:0008006" key="2">
    <source>
        <dbReference type="Google" id="ProtNLM"/>
    </source>
</evidence>
<dbReference type="InterPro" id="IPR036691">
    <property type="entry name" value="Endo/exonu/phosph_ase_sf"/>
</dbReference>
<name>A0AAW2LTC6_9LAMI</name>
<reference evidence="1" key="2">
    <citation type="journal article" date="2024" name="Plant">
        <title>Genomic evolution and insights into agronomic trait innovations of Sesamum species.</title>
        <authorList>
            <person name="Miao H."/>
            <person name="Wang L."/>
            <person name="Qu L."/>
            <person name="Liu H."/>
            <person name="Sun Y."/>
            <person name="Le M."/>
            <person name="Wang Q."/>
            <person name="Wei S."/>
            <person name="Zheng Y."/>
            <person name="Lin W."/>
            <person name="Duan Y."/>
            <person name="Cao H."/>
            <person name="Xiong S."/>
            <person name="Wang X."/>
            <person name="Wei L."/>
            <person name="Li C."/>
            <person name="Ma Q."/>
            <person name="Ju M."/>
            <person name="Zhao R."/>
            <person name="Li G."/>
            <person name="Mu C."/>
            <person name="Tian Q."/>
            <person name="Mei H."/>
            <person name="Zhang T."/>
            <person name="Gao T."/>
            <person name="Zhang H."/>
        </authorList>
    </citation>
    <scope>NUCLEOTIDE SEQUENCE</scope>
    <source>
        <strain evidence="1">KEN8</strain>
    </source>
</reference>
<gene>
    <name evidence="1" type="ORF">Scaly_2501200</name>
</gene>
<dbReference type="AlphaFoldDB" id="A0AAW2LTC6"/>
<dbReference type="PANTHER" id="PTHR35218">
    <property type="entry name" value="RNASE H DOMAIN-CONTAINING PROTEIN"/>
    <property type="match status" value="1"/>
</dbReference>
<sequence length="625" mass="70777">MKVHTPVKRRRLPSSPAKSHECFSLELSGLGVASTVRKLKECVREYRPLLVLVSETKCGQFHFERVREKLNMFGVCVSSVGRSGGLALFWIKEAIVQLWSFSSNHIDVNILTEPHAANWRFTGFYKEPGTTRRKVVWERLVGLSIQSDAPWLCVRDFNEILFQQEKTGASRLRWQIEDFRETLLRCDLTDLGIRPFTAVEVKQAVFGMYPLKSPGLDVLLPKCPHPETVAQLRPVSLCNVVKIASKCVANKLKPLLDYIISRSQSASIPSRLITNNVLLAFELNHHLEVAPRSVAGCVALKLDMSKAYDRVECPFLRWILLRHFHAYYRKRRGGMILWYSVAASEEQLGEIRRILGLYVRVSGQEVNFGKSSMVVSGGWPEAVKHYLASILGVRLVAQHNKYLGLSAVGERSRKELFRSIRDQLWERIFGGIAGGRGESIGSLGITVLKVRYFPQGTFWDALVGSRLSLTWRRILSSRALVREGCRWVEDGERGGGGSGSSVFIGEGDSRWEVRIVKPYLCGIGRWHRPPVVGALPTLGKLARQSGGEDAGCWVSRWDDDAAGWILGVMQQLQVSDREWFFTLIWAIWQQRCKRLMEDRGLEPMGVWRLARCLLDNYRAVMPLGL</sequence>